<dbReference type="FunCoup" id="B4MSA9">
    <property type="interactions" value="18"/>
</dbReference>
<evidence type="ECO:0000313" key="3">
    <source>
        <dbReference type="EMBL" id="EDW74998.2"/>
    </source>
</evidence>
<dbReference type="InterPro" id="IPR032071">
    <property type="entry name" value="DUF4806"/>
</dbReference>
<dbReference type="OrthoDB" id="7838802at2759"/>
<dbReference type="InParanoid" id="B4MSA9"/>
<protein>
    <recommendedName>
        <fullName evidence="2">DUF4806 domain-containing protein</fullName>
    </recommendedName>
</protein>
<keyword evidence="4" id="KW-1185">Reference proteome</keyword>
<evidence type="ECO:0000313" key="4">
    <source>
        <dbReference type="Proteomes" id="UP000007798"/>
    </source>
</evidence>
<dbReference type="AlphaFoldDB" id="B4MSA9"/>
<reference evidence="3 4" key="1">
    <citation type="journal article" date="2007" name="Nature">
        <title>Evolution of genes and genomes on the Drosophila phylogeny.</title>
        <authorList>
            <consortium name="Drosophila 12 Genomes Consortium"/>
            <person name="Clark A.G."/>
            <person name="Eisen M.B."/>
            <person name="Smith D.R."/>
            <person name="Bergman C.M."/>
            <person name="Oliver B."/>
            <person name="Markow T.A."/>
            <person name="Kaufman T.C."/>
            <person name="Kellis M."/>
            <person name="Gelbart W."/>
            <person name="Iyer V.N."/>
            <person name="Pollard D.A."/>
            <person name="Sackton T.B."/>
            <person name="Larracuente A.M."/>
            <person name="Singh N.D."/>
            <person name="Abad J.P."/>
            <person name="Abt D.N."/>
            <person name="Adryan B."/>
            <person name="Aguade M."/>
            <person name="Akashi H."/>
            <person name="Anderson W.W."/>
            <person name="Aquadro C.F."/>
            <person name="Ardell D.H."/>
            <person name="Arguello R."/>
            <person name="Artieri C.G."/>
            <person name="Barbash D.A."/>
            <person name="Barker D."/>
            <person name="Barsanti P."/>
            <person name="Batterham P."/>
            <person name="Batzoglou S."/>
            <person name="Begun D."/>
            <person name="Bhutkar A."/>
            <person name="Blanco E."/>
            <person name="Bosak S.A."/>
            <person name="Bradley R.K."/>
            <person name="Brand A.D."/>
            <person name="Brent M.R."/>
            <person name="Brooks A.N."/>
            <person name="Brown R.H."/>
            <person name="Butlin R.K."/>
            <person name="Caggese C."/>
            <person name="Calvi B.R."/>
            <person name="Bernardo de Carvalho A."/>
            <person name="Caspi A."/>
            <person name="Castrezana S."/>
            <person name="Celniker S.E."/>
            <person name="Chang J.L."/>
            <person name="Chapple C."/>
            <person name="Chatterji S."/>
            <person name="Chinwalla A."/>
            <person name="Civetta A."/>
            <person name="Clifton S.W."/>
            <person name="Comeron J.M."/>
            <person name="Costello J.C."/>
            <person name="Coyne J.A."/>
            <person name="Daub J."/>
            <person name="David R.G."/>
            <person name="Delcher A.L."/>
            <person name="Delehaunty K."/>
            <person name="Do C.B."/>
            <person name="Ebling H."/>
            <person name="Edwards K."/>
            <person name="Eickbush T."/>
            <person name="Evans J.D."/>
            <person name="Filipski A."/>
            <person name="Findeiss S."/>
            <person name="Freyhult E."/>
            <person name="Fulton L."/>
            <person name="Fulton R."/>
            <person name="Garcia A.C."/>
            <person name="Gardiner A."/>
            <person name="Garfield D.A."/>
            <person name="Garvin B.E."/>
            <person name="Gibson G."/>
            <person name="Gilbert D."/>
            <person name="Gnerre S."/>
            <person name="Godfrey J."/>
            <person name="Good R."/>
            <person name="Gotea V."/>
            <person name="Gravely B."/>
            <person name="Greenberg A.J."/>
            <person name="Griffiths-Jones S."/>
            <person name="Gross S."/>
            <person name="Guigo R."/>
            <person name="Gustafson E.A."/>
            <person name="Haerty W."/>
            <person name="Hahn M.W."/>
            <person name="Halligan D.L."/>
            <person name="Halpern A.L."/>
            <person name="Halter G.M."/>
            <person name="Han M.V."/>
            <person name="Heger A."/>
            <person name="Hillier L."/>
            <person name="Hinrichs A.S."/>
            <person name="Holmes I."/>
            <person name="Hoskins R.A."/>
            <person name="Hubisz M.J."/>
            <person name="Hultmark D."/>
            <person name="Huntley M.A."/>
            <person name="Jaffe D.B."/>
            <person name="Jagadeeshan S."/>
            <person name="Jeck W.R."/>
            <person name="Johnson J."/>
            <person name="Jones C.D."/>
            <person name="Jordan W.C."/>
            <person name="Karpen G.H."/>
            <person name="Kataoka E."/>
            <person name="Keightley P.D."/>
            <person name="Kheradpour P."/>
            <person name="Kirkness E.F."/>
            <person name="Koerich L.B."/>
            <person name="Kristiansen K."/>
            <person name="Kudrna D."/>
            <person name="Kulathinal R.J."/>
            <person name="Kumar S."/>
            <person name="Kwok R."/>
            <person name="Lander E."/>
            <person name="Langley C.H."/>
            <person name="Lapoint R."/>
            <person name="Lazzaro B.P."/>
            <person name="Lee S.J."/>
            <person name="Levesque L."/>
            <person name="Li R."/>
            <person name="Lin C.F."/>
            <person name="Lin M.F."/>
            <person name="Lindblad-Toh K."/>
            <person name="Llopart A."/>
            <person name="Long M."/>
            <person name="Low L."/>
            <person name="Lozovsky E."/>
            <person name="Lu J."/>
            <person name="Luo M."/>
            <person name="Machado C.A."/>
            <person name="Makalowski W."/>
            <person name="Marzo M."/>
            <person name="Matsuda M."/>
            <person name="Matzkin L."/>
            <person name="McAllister B."/>
            <person name="McBride C.S."/>
            <person name="McKernan B."/>
            <person name="McKernan K."/>
            <person name="Mendez-Lago M."/>
            <person name="Minx P."/>
            <person name="Mollenhauer M.U."/>
            <person name="Montooth K."/>
            <person name="Mount S.M."/>
            <person name="Mu X."/>
            <person name="Myers E."/>
            <person name="Negre B."/>
            <person name="Newfeld S."/>
            <person name="Nielsen R."/>
            <person name="Noor M.A."/>
            <person name="O'Grady P."/>
            <person name="Pachter L."/>
            <person name="Papaceit M."/>
            <person name="Parisi M.J."/>
            <person name="Parisi M."/>
            <person name="Parts L."/>
            <person name="Pedersen J.S."/>
            <person name="Pesole G."/>
            <person name="Phillippy A.M."/>
            <person name="Ponting C.P."/>
            <person name="Pop M."/>
            <person name="Porcelli D."/>
            <person name="Powell J.R."/>
            <person name="Prohaska S."/>
            <person name="Pruitt K."/>
            <person name="Puig M."/>
            <person name="Quesneville H."/>
            <person name="Ram K.R."/>
            <person name="Rand D."/>
            <person name="Rasmussen M.D."/>
            <person name="Reed L.K."/>
            <person name="Reenan R."/>
            <person name="Reily A."/>
            <person name="Remington K.A."/>
            <person name="Rieger T.T."/>
            <person name="Ritchie M.G."/>
            <person name="Robin C."/>
            <person name="Rogers Y.H."/>
            <person name="Rohde C."/>
            <person name="Rozas J."/>
            <person name="Rubenfield M.J."/>
            <person name="Ruiz A."/>
            <person name="Russo S."/>
            <person name="Salzberg S.L."/>
            <person name="Sanchez-Gracia A."/>
            <person name="Saranga D.J."/>
            <person name="Sato H."/>
            <person name="Schaeffer S.W."/>
            <person name="Schatz M.C."/>
            <person name="Schlenke T."/>
            <person name="Schwartz R."/>
            <person name="Segarra C."/>
            <person name="Singh R.S."/>
            <person name="Sirot L."/>
            <person name="Sirota M."/>
            <person name="Sisneros N.B."/>
            <person name="Smith C.D."/>
            <person name="Smith T.F."/>
            <person name="Spieth J."/>
            <person name="Stage D.E."/>
            <person name="Stark A."/>
            <person name="Stephan W."/>
            <person name="Strausberg R.L."/>
            <person name="Strempel S."/>
            <person name="Sturgill D."/>
            <person name="Sutton G."/>
            <person name="Sutton G.G."/>
            <person name="Tao W."/>
            <person name="Teichmann S."/>
            <person name="Tobari Y.N."/>
            <person name="Tomimura Y."/>
            <person name="Tsolas J.M."/>
            <person name="Valente V.L."/>
            <person name="Venter E."/>
            <person name="Venter J.C."/>
            <person name="Vicario S."/>
            <person name="Vieira F.G."/>
            <person name="Vilella A.J."/>
            <person name="Villasante A."/>
            <person name="Walenz B."/>
            <person name="Wang J."/>
            <person name="Wasserman M."/>
            <person name="Watts T."/>
            <person name="Wilson D."/>
            <person name="Wilson R.K."/>
            <person name="Wing R.A."/>
            <person name="Wolfner M.F."/>
            <person name="Wong A."/>
            <person name="Wong G.K."/>
            <person name="Wu C.I."/>
            <person name="Wu G."/>
            <person name="Yamamoto D."/>
            <person name="Yang H.P."/>
            <person name="Yang S.P."/>
            <person name="Yorke J.A."/>
            <person name="Yoshida K."/>
            <person name="Zdobnov E."/>
            <person name="Zhang P."/>
            <person name="Zhang Y."/>
            <person name="Zimin A.V."/>
            <person name="Baldwin J."/>
            <person name="Abdouelleil A."/>
            <person name="Abdulkadir J."/>
            <person name="Abebe A."/>
            <person name="Abera B."/>
            <person name="Abreu J."/>
            <person name="Acer S.C."/>
            <person name="Aftuck L."/>
            <person name="Alexander A."/>
            <person name="An P."/>
            <person name="Anderson E."/>
            <person name="Anderson S."/>
            <person name="Arachi H."/>
            <person name="Azer M."/>
            <person name="Bachantsang P."/>
            <person name="Barry A."/>
            <person name="Bayul T."/>
            <person name="Berlin A."/>
            <person name="Bessette D."/>
            <person name="Bloom T."/>
            <person name="Blye J."/>
            <person name="Boguslavskiy L."/>
            <person name="Bonnet C."/>
            <person name="Boukhgalter B."/>
            <person name="Bourzgui I."/>
            <person name="Brown A."/>
            <person name="Cahill P."/>
            <person name="Channer S."/>
            <person name="Cheshatsang Y."/>
            <person name="Chuda L."/>
            <person name="Citroen M."/>
            <person name="Collymore A."/>
            <person name="Cooke P."/>
            <person name="Costello M."/>
            <person name="D'Aco K."/>
            <person name="Daza R."/>
            <person name="De Haan G."/>
            <person name="DeGray S."/>
            <person name="DeMaso C."/>
            <person name="Dhargay N."/>
            <person name="Dooley K."/>
            <person name="Dooley E."/>
            <person name="Doricent M."/>
            <person name="Dorje P."/>
            <person name="Dorjee K."/>
            <person name="Dupes A."/>
            <person name="Elong R."/>
            <person name="Falk J."/>
            <person name="Farina A."/>
            <person name="Faro S."/>
            <person name="Ferguson D."/>
            <person name="Fisher S."/>
            <person name="Foley C.D."/>
            <person name="Franke A."/>
            <person name="Friedrich D."/>
            <person name="Gadbois L."/>
            <person name="Gearin G."/>
            <person name="Gearin C.R."/>
            <person name="Giannoukos G."/>
            <person name="Goode T."/>
            <person name="Graham J."/>
            <person name="Grandbois E."/>
            <person name="Grewal S."/>
            <person name="Gyaltsen K."/>
            <person name="Hafez N."/>
            <person name="Hagos B."/>
            <person name="Hall J."/>
            <person name="Henson C."/>
            <person name="Hollinger A."/>
            <person name="Honan T."/>
            <person name="Huard M.D."/>
            <person name="Hughes L."/>
            <person name="Hurhula B."/>
            <person name="Husby M.E."/>
            <person name="Kamat A."/>
            <person name="Kanga B."/>
            <person name="Kashin S."/>
            <person name="Khazanovich D."/>
            <person name="Kisner P."/>
            <person name="Lance K."/>
            <person name="Lara M."/>
            <person name="Lee W."/>
            <person name="Lennon N."/>
            <person name="Letendre F."/>
            <person name="LeVine R."/>
            <person name="Lipovsky A."/>
            <person name="Liu X."/>
            <person name="Liu J."/>
            <person name="Liu S."/>
            <person name="Lokyitsang T."/>
            <person name="Lokyitsang Y."/>
            <person name="Lubonja R."/>
            <person name="Lui A."/>
            <person name="MacDonald P."/>
            <person name="Magnisalis V."/>
            <person name="Maru K."/>
            <person name="Matthews C."/>
            <person name="McCusker W."/>
            <person name="McDonough S."/>
            <person name="Mehta T."/>
            <person name="Meldrim J."/>
            <person name="Meneus L."/>
            <person name="Mihai O."/>
            <person name="Mihalev A."/>
            <person name="Mihova T."/>
            <person name="Mittelman R."/>
            <person name="Mlenga V."/>
            <person name="Montmayeur A."/>
            <person name="Mulrain L."/>
            <person name="Navidi A."/>
            <person name="Naylor J."/>
            <person name="Negash T."/>
            <person name="Nguyen T."/>
            <person name="Nguyen N."/>
            <person name="Nicol R."/>
            <person name="Norbu C."/>
            <person name="Norbu N."/>
            <person name="Novod N."/>
            <person name="O'Neill B."/>
            <person name="Osman S."/>
            <person name="Markiewicz E."/>
            <person name="Oyono O.L."/>
            <person name="Patti C."/>
            <person name="Phunkhang P."/>
            <person name="Pierre F."/>
            <person name="Priest M."/>
            <person name="Raghuraman S."/>
            <person name="Rege F."/>
            <person name="Reyes R."/>
            <person name="Rise C."/>
            <person name="Rogov P."/>
            <person name="Ross K."/>
            <person name="Ryan E."/>
            <person name="Settipalli S."/>
            <person name="Shea T."/>
            <person name="Sherpa N."/>
            <person name="Shi L."/>
            <person name="Shih D."/>
            <person name="Sparrow T."/>
            <person name="Spaulding J."/>
            <person name="Stalker J."/>
            <person name="Stange-Thomann N."/>
            <person name="Stavropoulos S."/>
            <person name="Stone C."/>
            <person name="Strader C."/>
            <person name="Tesfaye S."/>
            <person name="Thomson T."/>
            <person name="Thoulutsang Y."/>
            <person name="Thoulutsang D."/>
            <person name="Topham K."/>
            <person name="Topping I."/>
            <person name="Tsamla T."/>
            <person name="Vassiliev H."/>
            <person name="Vo A."/>
            <person name="Wangchuk T."/>
            <person name="Wangdi T."/>
            <person name="Weiand M."/>
            <person name="Wilkinson J."/>
            <person name="Wilson A."/>
            <person name="Yadav S."/>
            <person name="Young G."/>
            <person name="Yu Q."/>
            <person name="Zembek L."/>
            <person name="Zhong D."/>
            <person name="Zimmer A."/>
            <person name="Zwirko Z."/>
            <person name="Jaffe D.B."/>
            <person name="Alvarez P."/>
            <person name="Brockman W."/>
            <person name="Butler J."/>
            <person name="Chin C."/>
            <person name="Gnerre S."/>
            <person name="Grabherr M."/>
            <person name="Kleber M."/>
            <person name="Mauceli E."/>
            <person name="MacCallum I."/>
        </authorList>
    </citation>
    <scope>NUCLEOTIDE SEQUENCE [LARGE SCALE GENOMIC DNA]</scope>
    <source>
        <strain evidence="4">Tucson 14030-0811.24</strain>
    </source>
</reference>
<accession>B4MSA9</accession>
<sequence>MASTLEKFSVSDFVTKAVAMPYKGGLVVVPLLHVMADQQQPPKKLSRMSFESVSRKADASTQTDEEPNGQAAIMAELAILKEALATQTALMRHMAMGQNTNEVRRVCFPLESVLEIVDLEEQITPERSKDYTSQVSALLGQAALTKSIKKIFSEGVIESHNLDGKNGKLSLRTYPKVLNMIMEAIRTIHPGQPAEGVLRSALACAKNTANKAKNRKLREEANI</sequence>
<name>B4MSA9_DROWI</name>
<proteinExistence type="predicted"/>
<feature type="domain" description="DUF4806" evidence="2">
    <location>
        <begin position="103"/>
        <end position="184"/>
    </location>
</feature>
<evidence type="ECO:0000256" key="1">
    <source>
        <dbReference type="SAM" id="MobiDB-lite"/>
    </source>
</evidence>
<dbReference type="Pfam" id="PF16064">
    <property type="entry name" value="DUF4806"/>
    <property type="match status" value="1"/>
</dbReference>
<gene>
    <name evidence="3" type="primary">Dwil\GK19937</name>
    <name evidence="3" type="ORF">Dwil_GK19937</name>
</gene>
<organism evidence="3 4">
    <name type="scientific">Drosophila willistoni</name>
    <name type="common">Fruit fly</name>
    <dbReference type="NCBI Taxonomy" id="7260"/>
    <lineage>
        <taxon>Eukaryota</taxon>
        <taxon>Metazoa</taxon>
        <taxon>Ecdysozoa</taxon>
        <taxon>Arthropoda</taxon>
        <taxon>Hexapoda</taxon>
        <taxon>Insecta</taxon>
        <taxon>Pterygota</taxon>
        <taxon>Neoptera</taxon>
        <taxon>Endopterygota</taxon>
        <taxon>Diptera</taxon>
        <taxon>Brachycera</taxon>
        <taxon>Muscomorpha</taxon>
        <taxon>Ephydroidea</taxon>
        <taxon>Drosophilidae</taxon>
        <taxon>Drosophila</taxon>
        <taxon>Sophophora</taxon>
    </lineage>
</organism>
<feature type="region of interest" description="Disordered" evidence="1">
    <location>
        <begin position="43"/>
        <end position="67"/>
    </location>
</feature>
<dbReference type="Proteomes" id="UP000007798">
    <property type="component" value="Unassembled WGS sequence"/>
</dbReference>
<evidence type="ECO:0000259" key="2">
    <source>
        <dbReference type="Pfam" id="PF16064"/>
    </source>
</evidence>
<dbReference type="HOGENOM" id="CLU_1373557_0_0_1"/>
<dbReference type="EMBL" id="CH963851">
    <property type="protein sequence ID" value="EDW74998.2"/>
    <property type="molecule type" value="Genomic_DNA"/>
</dbReference>